<comment type="caution">
    <text evidence="1">The sequence shown here is derived from an EMBL/GenBank/DDBJ whole genome shotgun (WGS) entry which is preliminary data.</text>
</comment>
<sequence>LAYYLFQIFKYKHLQPIRPISTRTSKKDEEFIDGEIGTILDVRVHLILTTKRLVLISREANIHINEFIFVSNCVNGSYTQVKSFCHISRIIFLIQVPKKTIIFHWISLS</sequence>
<proteinExistence type="predicted"/>
<keyword evidence="2" id="KW-1185">Reference proteome</keyword>
<gene>
    <name evidence="1" type="ORF">M153_22000012799</name>
</gene>
<name>A0A0R0LZ15_9MICR</name>
<evidence type="ECO:0000313" key="2">
    <source>
        <dbReference type="Proteomes" id="UP000051530"/>
    </source>
</evidence>
<dbReference type="EMBL" id="LGUB01000061">
    <property type="protein sequence ID" value="KRH94537.1"/>
    <property type="molecule type" value="Genomic_DNA"/>
</dbReference>
<evidence type="ECO:0000313" key="1">
    <source>
        <dbReference type="EMBL" id="KRH94537.1"/>
    </source>
</evidence>
<protein>
    <submittedName>
        <fullName evidence="1">Vacuolar protein sorting-associated protein</fullName>
    </submittedName>
</protein>
<dbReference type="VEuPathDB" id="MicrosporidiaDB:M153_22000012799"/>
<organism evidence="1 2">
    <name type="scientific">Pseudoloma neurophilia</name>
    <dbReference type="NCBI Taxonomy" id="146866"/>
    <lineage>
        <taxon>Eukaryota</taxon>
        <taxon>Fungi</taxon>
        <taxon>Fungi incertae sedis</taxon>
        <taxon>Microsporidia</taxon>
        <taxon>Pseudoloma</taxon>
    </lineage>
</organism>
<accession>A0A0R0LZ15</accession>
<dbReference type="AlphaFoldDB" id="A0A0R0LZ15"/>
<feature type="non-terminal residue" evidence="1">
    <location>
        <position position="1"/>
    </location>
</feature>
<dbReference type="Proteomes" id="UP000051530">
    <property type="component" value="Unassembled WGS sequence"/>
</dbReference>
<reference evidence="1 2" key="1">
    <citation type="submission" date="2015-07" db="EMBL/GenBank/DDBJ databases">
        <title>The genome of Pseudoloma neurophilia, a relevant intracellular parasite of the zebrafish.</title>
        <authorList>
            <person name="Ndikumana S."/>
            <person name="Pelin A."/>
            <person name="Sanders J."/>
            <person name="Corradi N."/>
        </authorList>
    </citation>
    <scope>NUCLEOTIDE SEQUENCE [LARGE SCALE GENOMIC DNA]</scope>
    <source>
        <strain evidence="1 2">MK1</strain>
    </source>
</reference>